<dbReference type="OrthoDB" id="10493770at2759"/>
<dbReference type="Proteomes" id="UP000593573">
    <property type="component" value="Unassembled WGS sequence"/>
</dbReference>
<evidence type="ECO:0008006" key="3">
    <source>
        <dbReference type="Google" id="ProtNLM"/>
    </source>
</evidence>
<gene>
    <name evidence="1" type="ORF">Goklo_028228</name>
</gene>
<protein>
    <recommendedName>
        <fullName evidence="3">CCHC-type domain-containing protein</fullName>
    </recommendedName>
</protein>
<proteinExistence type="predicted"/>
<evidence type="ECO:0000313" key="1">
    <source>
        <dbReference type="EMBL" id="MBA0643996.1"/>
    </source>
</evidence>
<dbReference type="PANTHER" id="PTHR31286:SF173">
    <property type="entry name" value="DUF4283 DOMAIN-CONTAINING PROTEIN"/>
    <property type="match status" value="1"/>
</dbReference>
<dbReference type="PANTHER" id="PTHR31286">
    <property type="entry name" value="GLYCINE-RICH CELL WALL STRUCTURAL PROTEIN 1.8-LIKE"/>
    <property type="match status" value="1"/>
</dbReference>
<evidence type="ECO:0000313" key="2">
    <source>
        <dbReference type="Proteomes" id="UP000593573"/>
    </source>
</evidence>
<accession>A0A7J8U0J1</accession>
<reference evidence="1 2" key="1">
    <citation type="journal article" date="2019" name="Genome Biol. Evol.">
        <title>Insights into the evolution of the New World diploid cottons (Gossypium, subgenus Houzingenia) based on genome sequencing.</title>
        <authorList>
            <person name="Grover C.E."/>
            <person name="Arick M.A. 2nd"/>
            <person name="Thrash A."/>
            <person name="Conover J.L."/>
            <person name="Sanders W.S."/>
            <person name="Peterson D.G."/>
            <person name="Frelichowski J.E."/>
            <person name="Scheffler J.A."/>
            <person name="Scheffler B.E."/>
            <person name="Wendel J.F."/>
        </authorList>
    </citation>
    <scope>NUCLEOTIDE SEQUENCE [LARGE SCALE GENOMIC DNA]</scope>
    <source>
        <strain evidence="1">57</strain>
        <tissue evidence="1">Leaf</tissue>
    </source>
</reference>
<dbReference type="InterPro" id="IPR040256">
    <property type="entry name" value="At4g02000-like"/>
</dbReference>
<sequence>MSYEHEYVKNVKTETYVLKCPYHMHGVGLRKEEAMRQFNYDYMVVISNYVGVTNGILAIGFSKHIHQILFKDIETTLVLKLLGRNIGLSGLPSFMYKKRILEAVGGLVGKVVKLDFNSDSKSKGRFSRMTVFLDPDKHLVSQVLVNGELVWVEYEALLTICFSCGQYDHLKEMCTSPAIEKSFEIREASDNSESSNQASDGESLTFGPWMVVESKIWRGQRDKRNQREGDLEKARLGSRYSTLNGMDNMEKTISSRKVLVSVDSNAKLKGKEKIVARIIEKEKVDLKLGDDGLSVGIVEVVDSGSLEYKIGADGLGKQVNGGLGQNLFGGGPSGSKNIKELGFQQSKVGCRKRNGSWLNIVWFSKLGISFGDNIGLHVNEGMMVSLDRRTVLDLEKHLVIVFKENSKPCKRKILGVNGDNGSRKEAYIPKAKGLIYKGNTSRSGRKLNRTIRNHGDNFKSVGTTLGKLKEQRVWKIYME</sequence>
<dbReference type="AlphaFoldDB" id="A0A7J8U0J1"/>
<name>A0A7J8U0J1_9ROSI</name>
<dbReference type="EMBL" id="JABFAB010000003">
    <property type="protein sequence ID" value="MBA0643996.1"/>
    <property type="molecule type" value="Genomic_DNA"/>
</dbReference>
<comment type="caution">
    <text evidence="1">The sequence shown here is derived from an EMBL/GenBank/DDBJ whole genome shotgun (WGS) entry which is preliminary data.</text>
</comment>
<keyword evidence="2" id="KW-1185">Reference proteome</keyword>
<organism evidence="1 2">
    <name type="scientific">Gossypium klotzschianum</name>
    <dbReference type="NCBI Taxonomy" id="34286"/>
    <lineage>
        <taxon>Eukaryota</taxon>
        <taxon>Viridiplantae</taxon>
        <taxon>Streptophyta</taxon>
        <taxon>Embryophyta</taxon>
        <taxon>Tracheophyta</taxon>
        <taxon>Spermatophyta</taxon>
        <taxon>Magnoliopsida</taxon>
        <taxon>eudicotyledons</taxon>
        <taxon>Gunneridae</taxon>
        <taxon>Pentapetalae</taxon>
        <taxon>rosids</taxon>
        <taxon>malvids</taxon>
        <taxon>Malvales</taxon>
        <taxon>Malvaceae</taxon>
        <taxon>Malvoideae</taxon>
        <taxon>Gossypium</taxon>
    </lineage>
</organism>